<dbReference type="Proteomes" id="UP001219605">
    <property type="component" value="Chromosome"/>
</dbReference>
<dbReference type="RefSeq" id="WP_275030524.1">
    <property type="nucleotide sequence ID" value="NZ_CP118615.1"/>
</dbReference>
<protein>
    <recommendedName>
        <fullName evidence="3">Immunity protein 53</fullName>
    </recommendedName>
</protein>
<reference evidence="1 2" key="1">
    <citation type="submission" date="2023-02" db="EMBL/GenBank/DDBJ databases">
        <authorList>
            <person name="Mo P."/>
        </authorList>
    </citation>
    <scope>NUCLEOTIDE SEQUENCE [LARGE SCALE GENOMIC DNA]</scope>
    <source>
        <strain evidence="1 2">HUAS 3</strain>
    </source>
</reference>
<proteinExistence type="predicted"/>
<gene>
    <name evidence="1" type="ORF">PVK37_26425</name>
</gene>
<sequence>MYAIAVEIADAAQRACRPTPLALEGGPDGVEVYPEGMVGFAWVHLPDHTTPLSAWLIEHEHAHRDGDGDGVTLSAPTFDYEPATAWANGFAAVLQAAGHDAIVTHDLD</sequence>
<evidence type="ECO:0000313" key="2">
    <source>
        <dbReference type="Proteomes" id="UP001219605"/>
    </source>
</evidence>
<accession>A0ABY7ZP13</accession>
<evidence type="ECO:0000313" key="1">
    <source>
        <dbReference type="EMBL" id="WDZ83967.1"/>
    </source>
</evidence>
<organism evidence="1 2">
    <name type="scientific">Micromonospora cathayae</name>
    <dbReference type="NCBI Taxonomy" id="3028804"/>
    <lineage>
        <taxon>Bacteria</taxon>
        <taxon>Bacillati</taxon>
        <taxon>Actinomycetota</taxon>
        <taxon>Actinomycetes</taxon>
        <taxon>Micromonosporales</taxon>
        <taxon>Micromonosporaceae</taxon>
        <taxon>Micromonospora</taxon>
    </lineage>
</organism>
<keyword evidence="2" id="KW-1185">Reference proteome</keyword>
<name>A0ABY7ZP13_9ACTN</name>
<evidence type="ECO:0008006" key="3">
    <source>
        <dbReference type="Google" id="ProtNLM"/>
    </source>
</evidence>
<dbReference type="EMBL" id="CP118615">
    <property type="protein sequence ID" value="WDZ83967.1"/>
    <property type="molecule type" value="Genomic_DNA"/>
</dbReference>